<sequence length="316" mass="34291">MVGSALEGCRSGAGLAAGLTDPLTMRRWVSSDLVSGQEGGGSDRPNKAEAVGSAWVLKRRIALPPLSSAVSWRARLGFFSFLSQQLLGDHSNKEEARRLRERKVFEIGAPSSAPVFPFFPATVVGQGGGVGLNFEGGGGVRASSGDGVCLPGRQPLAFPPVVKAKNQGKAVRALLWPLRRRRSDLWSFQFAEEARILLSSESTTATLGDSNVAWTCPFAFGGSGEEARRRGPESDAPNLDRRRHLVLPPVVESPVMKRTDHESNVTGQQRGATAFFDQRRLLNDSKLSGYVKEIEYRTVEARTSRYDTGIMFITTN</sequence>
<organism evidence="1 2">
    <name type="scientific">Colocasia esculenta</name>
    <name type="common">Wild taro</name>
    <name type="synonym">Arum esculentum</name>
    <dbReference type="NCBI Taxonomy" id="4460"/>
    <lineage>
        <taxon>Eukaryota</taxon>
        <taxon>Viridiplantae</taxon>
        <taxon>Streptophyta</taxon>
        <taxon>Embryophyta</taxon>
        <taxon>Tracheophyta</taxon>
        <taxon>Spermatophyta</taxon>
        <taxon>Magnoliopsida</taxon>
        <taxon>Liliopsida</taxon>
        <taxon>Araceae</taxon>
        <taxon>Aroideae</taxon>
        <taxon>Colocasieae</taxon>
        <taxon>Colocasia</taxon>
    </lineage>
</organism>
<reference evidence="1" key="1">
    <citation type="submission" date="2017-07" db="EMBL/GenBank/DDBJ databases">
        <title>Taro Niue Genome Assembly and Annotation.</title>
        <authorList>
            <person name="Atibalentja N."/>
            <person name="Keating K."/>
            <person name="Fields C.J."/>
        </authorList>
    </citation>
    <scope>NUCLEOTIDE SEQUENCE</scope>
    <source>
        <strain evidence="1">Niue_2</strain>
        <tissue evidence="1">Leaf</tissue>
    </source>
</reference>
<name>A0A843UIP7_COLES</name>
<protein>
    <submittedName>
        <fullName evidence="1">Uncharacterized protein</fullName>
    </submittedName>
</protein>
<accession>A0A843UIP7</accession>
<dbReference type="Proteomes" id="UP000652761">
    <property type="component" value="Unassembled WGS sequence"/>
</dbReference>
<keyword evidence="2" id="KW-1185">Reference proteome</keyword>
<dbReference type="AlphaFoldDB" id="A0A843UIP7"/>
<proteinExistence type="predicted"/>
<evidence type="ECO:0000313" key="2">
    <source>
        <dbReference type="Proteomes" id="UP000652761"/>
    </source>
</evidence>
<dbReference type="EMBL" id="NMUH01000613">
    <property type="protein sequence ID" value="MQL82167.1"/>
    <property type="molecule type" value="Genomic_DNA"/>
</dbReference>
<evidence type="ECO:0000313" key="1">
    <source>
        <dbReference type="EMBL" id="MQL82167.1"/>
    </source>
</evidence>
<comment type="caution">
    <text evidence="1">The sequence shown here is derived from an EMBL/GenBank/DDBJ whole genome shotgun (WGS) entry which is preliminary data.</text>
</comment>
<gene>
    <name evidence="1" type="ORF">Taro_014635</name>
</gene>